<evidence type="ECO:0000256" key="10">
    <source>
        <dbReference type="SAM" id="MobiDB-lite"/>
    </source>
</evidence>
<evidence type="ECO:0000313" key="15">
    <source>
        <dbReference type="Proteomes" id="UP000199648"/>
    </source>
</evidence>
<dbReference type="Gene3D" id="3.30.565.10">
    <property type="entry name" value="Histidine kinase-like ATPase, C-terminal domain"/>
    <property type="match status" value="1"/>
</dbReference>
<proteinExistence type="predicted"/>
<comment type="subcellular location">
    <subcellularLocation>
        <location evidence="9">Cell inner membrane</location>
    </subcellularLocation>
    <subcellularLocation>
        <location evidence="2">Membrane</location>
    </subcellularLocation>
</comment>
<dbReference type="InterPro" id="IPR003660">
    <property type="entry name" value="HAMP_dom"/>
</dbReference>
<dbReference type="Pfam" id="PF00672">
    <property type="entry name" value="HAMP"/>
    <property type="match status" value="1"/>
</dbReference>
<name>A0A1G5QEQ1_9GAMM</name>
<dbReference type="Pfam" id="PF02518">
    <property type="entry name" value="HATPase_c"/>
    <property type="match status" value="1"/>
</dbReference>
<comment type="catalytic activity">
    <reaction evidence="1 9">
        <text>ATP + protein L-histidine = ADP + protein N-phospho-L-histidine.</text>
        <dbReference type="EC" id="2.7.13.3"/>
    </reaction>
</comment>
<dbReference type="SUPFAM" id="SSF55781">
    <property type="entry name" value="GAF domain-like"/>
    <property type="match status" value="1"/>
</dbReference>
<evidence type="ECO:0000259" key="13">
    <source>
        <dbReference type="PROSITE" id="PS50885"/>
    </source>
</evidence>
<feature type="transmembrane region" description="Helical" evidence="11">
    <location>
        <begin position="68"/>
        <end position="88"/>
    </location>
</feature>
<dbReference type="Pfam" id="PF07730">
    <property type="entry name" value="HisKA_3"/>
    <property type="match status" value="1"/>
</dbReference>
<dbReference type="Gene3D" id="1.20.5.1930">
    <property type="match status" value="1"/>
</dbReference>
<feature type="transmembrane region" description="Helical" evidence="11">
    <location>
        <begin position="38"/>
        <end position="62"/>
    </location>
</feature>
<keyword evidence="11" id="KW-0812">Transmembrane</keyword>
<dbReference type="STRING" id="415747.SAMN03097708_01932"/>
<evidence type="ECO:0000313" key="14">
    <source>
        <dbReference type="EMBL" id="SCZ59821.1"/>
    </source>
</evidence>
<evidence type="ECO:0000256" key="3">
    <source>
        <dbReference type="ARBA" id="ARBA00022553"/>
    </source>
</evidence>
<evidence type="ECO:0000256" key="9">
    <source>
        <dbReference type="PIRNR" id="PIRNR003167"/>
    </source>
</evidence>
<evidence type="ECO:0000256" key="2">
    <source>
        <dbReference type="ARBA" id="ARBA00004370"/>
    </source>
</evidence>
<dbReference type="PANTHER" id="PTHR24421:SF10">
    <property type="entry name" value="NITRATE_NITRITE SENSOR PROTEIN NARQ"/>
    <property type="match status" value="1"/>
</dbReference>
<dbReference type="Gene3D" id="3.30.450.40">
    <property type="match status" value="1"/>
</dbReference>
<dbReference type="CDD" id="cd16917">
    <property type="entry name" value="HATPase_UhpB-NarQ-NarX-like"/>
    <property type="match status" value="1"/>
</dbReference>
<keyword evidence="9 11" id="KW-0472">Membrane</keyword>
<dbReference type="PROSITE" id="PS50109">
    <property type="entry name" value="HIS_KIN"/>
    <property type="match status" value="1"/>
</dbReference>
<keyword evidence="7 9" id="KW-0067">ATP-binding</keyword>
<dbReference type="GO" id="GO:0005524">
    <property type="term" value="F:ATP binding"/>
    <property type="evidence" value="ECO:0007669"/>
    <property type="project" value="UniProtKB-UniRule"/>
</dbReference>
<evidence type="ECO:0000256" key="8">
    <source>
        <dbReference type="ARBA" id="ARBA00023012"/>
    </source>
</evidence>
<dbReference type="GO" id="GO:0046983">
    <property type="term" value="F:protein dimerization activity"/>
    <property type="evidence" value="ECO:0007669"/>
    <property type="project" value="UniProtKB-UniRule"/>
</dbReference>
<dbReference type="SUPFAM" id="SSF55874">
    <property type="entry name" value="ATPase domain of HSP90 chaperone/DNA topoisomerase II/histidine kinase"/>
    <property type="match status" value="1"/>
</dbReference>
<feature type="domain" description="Histidine kinase" evidence="12">
    <location>
        <begin position="337"/>
        <end position="536"/>
    </location>
</feature>
<dbReference type="InterPro" id="IPR005467">
    <property type="entry name" value="His_kinase_dom"/>
</dbReference>
<dbReference type="InterPro" id="IPR003594">
    <property type="entry name" value="HATPase_dom"/>
</dbReference>
<keyword evidence="11" id="KW-1133">Transmembrane helix</keyword>
<organism evidence="14 15">
    <name type="scientific">Thiohalomonas denitrificans</name>
    <dbReference type="NCBI Taxonomy" id="415747"/>
    <lineage>
        <taxon>Bacteria</taxon>
        <taxon>Pseudomonadati</taxon>
        <taxon>Pseudomonadota</taxon>
        <taxon>Gammaproteobacteria</taxon>
        <taxon>Thiohalomonadales</taxon>
        <taxon>Thiohalomonadaceae</taxon>
        <taxon>Thiohalomonas</taxon>
    </lineage>
</organism>
<dbReference type="Gene3D" id="6.10.340.10">
    <property type="match status" value="1"/>
</dbReference>
<dbReference type="EC" id="2.7.13.3" evidence="9"/>
<keyword evidence="3" id="KW-0597">Phosphoprotein</keyword>
<dbReference type="GO" id="GO:0005886">
    <property type="term" value="C:plasma membrane"/>
    <property type="evidence" value="ECO:0007669"/>
    <property type="project" value="UniProtKB-SubCell"/>
</dbReference>
<keyword evidence="8 9" id="KW-0902">Two-component regulatory system</keyword>
<feature type="compositionally biased region" description="Basic and acidic residues" evidence="10">
    <location>
        <begin position="533"/>
        <end position="543"/>
    </location>
</feature>
<dbReference type="AlphaFoldDB" id="A0A1G5QEQ1"/>
<keyword evidence="4 9" id="KW-0808">Transferase</keyword>
<evidence type="ECO:0000256" key="5">
    <source>
        <dbReference type="ARBA" id="ARBA00022741"/>
    </source>
</evidence>
<feature type="domain" description="HAMP" evidence="13">
    <location>
        <begin position="93"/>
        <end position="145"/>
    </location>
</feature>
<dbReference type="PIRSF" id="PIRSF003167">
    <property type="entry name" value="STHK_NarX/NarQ"/>
    <property type="match status" value="1"/>
</dbReference>
<dbReference type="InterPro" id="IPR036890">
    <property type="entry name" value="HATPase_C_sf"/>
</dbReference>
<evidence type="ECO:0000259" key="12">
    <source>
        <dbReference type="PROSITE" id="PS50109"/>
    </source>
</evidence>
<dbReference type="InterPro" id="IPR050482">
    <property type="entry name" value="Sensor_HK_TwoCompSys"/>
</dbReference>
<evidence type="ECO:0000256" key="1">
    <source>
        <dbReference type="ARBA" id="ARBA00000085"/>
    </source>
</evidence>
<sequence>MTQARDIGDAGRFDPVAAHDKAAAQRREGFRLLKYKRFVLPLAGIGLLIPLMGITGVLLAHYPAYTDTLFTALLLFTASGLGLVYFLFKALYGHVLTPVWRLKDWVARIRSGDHEARLTEHGNDEFDGLSHDLNAIGQFLETLSHNLDEEVRRQTERIAQKTNSLQVLYDVAASLNASRDLKDLLTRFLYTMRDIVNAHAGTVRLLTDNNQMELVASIGLDDEIVERERMVPVQRCLCGSALSEGEVLFQQDLKPCTQFVGRPMLEDTSLEMIAVPLQYRGKNLGVYNLFVNRAEFEARDEVKALFTSIGRHLGMAIEKAHLDNEAKRLSIMQERNALAHELHDSLAQTLASLRFQTSMLDETVDQQSMEDIHSEIQQIKGGLDEAYTELRELLAHFRAPMNARGLLPALEDLIGTFRKQTGMHILLQKEWESTRLPGNMEMQVLRIVQEALANIRKHSRAHTVRVMLKCNNEGQYHVLVEDDGVGMSRPAFTGHPGEHIGLSIMQERARYLGGELRIESEESEGTRVQLSFRHPDPNTDRHNQRFALI</sequence>
<dbReference type="PROSITE" id="PS50885">
    <property type="entry name" value="HAMP"/>
    <property type="match status" value="1"/>
</dbReference>
<dbReference type="GO" id="GO:0000155">
    <property type="term" value="F:phosphorelay sensor kinase activity"/>
    <property type="evidence" value="ECO:0007669"/>
    <property type="project" value="UniProtKB-UniRule"/>
</dbReference>
<dbReference type="EMBL" id="FMWD01000005">
    <property type="protein sequence ID" value="SCZ59821.1"/>
    <property type="molecule type" value="Genomic_DNA"/>
</dbReference>
<keyword evidence="6 9" id="KW-0418">Kinase</keyword>
<keyword evidence="5 9" id="KW-0547">Nucleotide-binding</keyword>
<dbReference type="Proteomes" id="UP000199648">
    <property type="component" value="Unassembled WGS sequence"/>
</dbReference>
<keyword evidence="9" id="KW-1003">Cell membrane</keyword>
<dbReference type="InterPro" id="IPR029016">
    <property type="entry name" value="GAF-like_dom_sf"/>
</dbReference>
<dbReference type="InterPro" id="IPR011712">
    <property type="entry name" value="Sig_transdc_His_kin_sub3_dim/P"/>
</dbReference>
<evidence type="ECO:0000256" key="11">
    <source>
        <dbReference type="SAM" id="Phobius"/>
    </source>
</evidence>
<dbReference type="InterPro" id="IPR016380">
    <property type="entry name" value="Sig_transdc_His_kin_NarX/NarQ"/>
</dbReference>
<protein>
    <recommendedName>
        <fullName evidence="9">Sensor protein</fullName>
        <ecNumber evidence="9">2.7.13.3</ecNumber>
    </recommendedName>
</protein>
<keyword evidence="15" id="KW-1185">Reference proteome</keyword>
<dbReference type="SMART" id="SM00387">
    <property type="entry name" value="HATPase_c"/>
    <property type="match status" value="1"/>
</dbReference>
<gene>
    <name evidence="14" type="ORF">SAMN03097708_01932</name>
</gene>
<dbReference type="Pfam" id="PF13185">
    <property type="entry name" value="GAF_2"/>
    <property type="match status" value="1"/>
</dbReference>
<accession>A0A1G5QEQ1</accession>
<reference evidence="14 15" key="1">
    <citation type="submission" date="2016-10" db="EMBL/GenBank/DDBJ databases">
        <authorList>
            <person name="de Groot N.N."/>
        </authorList>
    </citation>
    <scope>NUCLEOTIDE SEQUENCE [LARGE SCALE GENOMIC DNA]</scope>
    <source>
        <strain evidence="14 15">HLD2</strain>
    </source>
</reference>
<dbReference type="InterPro" id="IPR003018">
    <property type="entry name" value="GAF"/>
</dbReference>
<evidence type="ECO:0000256" key="6">
    <source>
        <dbReference type="ARBA" id="ARBA00022777"/>
    </source>
</evidence>
<evidence type="ECO:0000256" key="7">
    <source>
        <dbReference type="ARBA" id="ARBA00022840"/>
    </source>
</evidence>
<keyword evidence="9" id="KW-0997">Cell inner membrane</keyword>
<evidence type="ECO:0000256" key="4">
    <source>
        <dbReference type="ARBA" id="ARBA00022679"/>
    </source>
</evidence>
<dbReference type="RefSeq" id="WP_092995993.1">
    <property type="nucleotide sequence ID" value="NZ_FMWD01000005.1"/>
</dbReference>
<dbReference type="OrthoDB" id="9811306at2"/>
<dbReference type="PANTHER" id="PTHR24421">
    <property type="entry name" value="NITRATE/NITRITE SENSOR PROTEIN NARX-RELATED"/>
    <property type="match status" value="1"/>
</dbReference>
<feature type="region of interest" description="Disordered" evidence="10">
    <location>
        <begin position="522"/>
        <end position="543"/>
    </location>
</feature>